<protein>
    <submittedName>
        <fullName evidence="1">Uncharacterized protein</fullName>
    </submittedName>
</protein>
<dbReference type="Pfam" id="PF24585">
    <property type="entry name" value="YunG"/>
    <property type="match status" value="1"/>
</dbReference>
<keyword evidence="2" id="KW-1185">Reference proteome</keyword>
<comment type="caution">
    <text evidence="1">The sequence shown here is derived from an EMBL/GenBank/DDBJ whole genome shotgun (WGS) entry which is preliminary data.</text>
</comment>
<dbReference type="RefSeq" id="WP_195031326.1">
    <property type="nucleotide sequence ID" value="NZ_JADLRE010000001.1"/>
</dbReference>
<organism evidence="1 2">
    <name type="scientific">Nocardia abscessus</name>
    <dbReference type="NCBI Taxonomy" id="120957"/>
    <lineage>
        <taxon>Bacteria</taxon>
        <taxon>Bacillati</taxon>
        <taxon>Actinomycetota</taxon>
        <taxon>Actinomycetes</taxon>
        <taxon>Mycobacteriales</taxon>
        <taxon>Nocardiaceae</taxon>
        <taxon>Nocardia</taxon>
    </lineage>
</organism>
<evidence type="ECO:0000313" key="1">
    <source>
        <dbReference type="EMBL" id="MBF6223979.1"/>
    </source>
</evidence>
<accession>A0ABS0C5R6</accession>
<gene>
    <name evidence="1" type="ORF">IU470_02420</name>
</gene>
<reference evidence="1 2" key="1">
    <citation type="submission" date="2020-10" db="EMBL/GenBank/DDBJ databases">
        <title>Identification of Nocardia species via Next-generation sequencing and recognition of intraspecies genetic diversity.</title>
        <authorList>
            <person name="Li P."/>
            <person name="Li P."/>
            <person name="Lu B."/>
        </authorList>
    </citation>
    <scope>NUCLEOTIDE SEQUENCE [LARGE SCALE GENOMIC DNA]</scope>
    <source>
        <strain evidence="1 2">N-11</strain>
    </source>
</reference>
<dbReference type="Proteomes" id="UP000807309">
    <property type="component" value="Unassembled WGS sequence"/>
</dbReference>
<name>A0ABS0C5R6_9NOCA</name>
<dbReference type="InterPro" id="IPR056238">
    <property type="entry name" value="YunG-like"/>
</dbReference>
<proteinExistence type="predicted"/>
<sequence>MDVGMLGALANALRKSWSADTSSARGWAEDNGARGQCAVTACVVQDYFGGYILNTVATVPNNETVSHYFNIVDGKTIDRPDAAAVPAGDDIHEADRKAGSIILNSRVLPLVR</sequence>
<dbReference type="EMBL" id="JADLRE010000001">
    <property type="protein sequence ID" value="MBF6223979.1"/>
    <property type="molecule type" value="Genomic_DNA"/>
</dbReference>
<evidence type="ECO:0000313" key="2">
    <source>
        <dbReference type="Proteomes" id="UP000807309"/>
    </source>
</evidence>